<evidence type="ECO:0000313" key="2">
    <source>
        <dbReference type="Proteomes" id="UP000186030"/>
    </source>
</evidence>
<reference evidence="2" key="2">
    <citation type="submission" date="2017-01" db="EMBL/GenBank/DDBJ databases">
        <title>Genome sequencing and annotation of Geobacillus sp. 1017, a Hydrocarbon-Oxidizing Thermophilic Bacterium Isolated from a Heavy Oil Reservoir (China).</title>
        <authorList>
            <person name="Kadnikov V.V."/>
            <person name="Mardanov A.V."/>
            <person name="Poltaraus A.B."/>
            <person name="Sokolova D.S."/>
            <person name="Semenova E.M."/>
            <person name="Ravin N.V."/>
            <person name="Tourova T.P."/>
            <person name="Nazina T.N."/>
        </authorList>
    </citation>
    <scope>NUCLEOTIDE SEQUENCE [LARGE SCALE GENOMIC DNA]</scope>
    <source>
        <strain evidence="2">1017</strain>
    </source>
</reference>
<protein>
    <submittedName>
        <fullName evidence="1">Uncharacterized protein</fullName>
    </submittedName>
</protein>
<sequence>MCLAKGQGRLAIMAVAVSIDSCRVRLLTISFFAQAVGRPCTDC</sequence>
<reference evidence="1 2" key="1">
    <citation type="submission" date="2016-11" db="EMBL/GenBank/DDBJ databases">
        <authorList>
            <person name="Kadnikov V."/>
            <person name="Nazina T."/>
        </authorList>
    </citation>
    <scope>NUCLEOTIDE SEQUENCE [LARGE SCALE GENOMIC DNA]</scope>
    <source>
        <strain evidence="1 2">1017</strain>
    </source>
</reference>
<name>A0A1Q5T395_9BACL</name>
<organism evidence="1 2">
    <name type="scientific">Geobacillus proteiniphilus</name>
    <dbReference type="NCBI Taxonomy" id="860353"/>
    <lineage>
        <taxon>Bacteria</taxon>
        <taxon>Bacillati</taxon>
        <taxon>Bacillota</taxon>
        <taxon>Bacilli</taxon>
        <taxon>Bacillales</taxon>
        <taxon>Anoxybacillaceae</taxon>
        <taxon>Geobacillus</taxon>
    </lineage>
</organism>
<dbReference type="Proteomes" id="UP000186030">
    <property type="component" value="Unassembled WGS sequence"/>
</dbReference>
<gene>
    <name evidence="1" type="ORF">BRO54_1425</name>
</gene>
<evidence type="ECO:0000313" key="1">
    <source>
        <dbReference type="EMBL" id="OKO94710.1"/>
    </source>
</evidence>
<proteinExistence type="predicted"/>
<accession>A0A1Q5T395</accession>
<dbReference type="AlphaFoldDB" id="A0A1Q5T395"/>
<comment type="caution">
    <text evidence="1">The sequence shown here is derived from an EMBL/GenBank/DDBJ whole genome shotgun (WGS) entry which is preliminary data.</text>
</comment>
<dbReference type="EMBL" id="MQMG01000014">
    <property type="protein sequence ID" value="OKO94710.1"/>
    <property type="molecule type" value="Genomic_DNA"/>
</dbReference>